<accession>D0KX44</accession>
<dbReference type="EMBL" id="CP001801">
    <property type="protein sequence ID" value="ACX97164.1"/>
    <property type="molecule type" value="Genomic_DNA"/>
</dbReference>
<protein>
    <submittedName>
        <fullName evidence="1">Uncharacterized protein</fullName>
    </submittedName>
</protein>
<proteinExistence type="predicted"/>
<evidence type="ECO:0000313" key="1">
    <source>
        <dbReference type="EMBL" id="ACX97164.1"/>
    </source>
</evidence>
<keyword evidence="2" id="KW-1185">Reference proteome</keyword>
<dbReference type="KEGG" id="hna:Hneap_2355"/>
<evidence type="ECO:0000313" key="2">
    <source>
        <dbReference type="Proteomes" id="UP000009102"/>
    </source>
</evidence>
<name>D0KX44_HALNC</name>
<organism evidence="1 2">
    <name type="scientific">Halothiobacillus neapolitanus (strain ATCC 23641 / DSM 15147 / CIP 104769 / NCIMB 8539 / c2)</name>
    <name type="common">Thiobacillus neapolitanus</name>
    <dbReference type="NCBI Taxonomy" id="555778"/>
    <lineage>
        <taxon>Bacteria</taxon>
        <taxon>Pseudomonadati</taxon>
        <taxon>Pseudomonadota</taxon>
        <taxon>Gammaproteobacteria</taxon>
        <taxon>Chromatiales</taxon>
        <taxon>Halothiobacillaceae</taxon>
        <taxon>Halothiobacillus</taxon>
    </lineage>
</organism>
<gene>
    <name evidence="1" type="ordered locus">Hneap_2355</name>
</gene>
<dbReference type="HOGENOM" id="CLU_2973153_0_0_6"/>
<dbReference type="Proteomes" id="UP000009102">
    <property type="component" value="Chromosome"/>
</dbReference>
<reference evidence="1 2" key="1">
    <citation type="submission" date="2009-10" db="EMBL/GenBank/DDBJ databases">
        <title>Complete sequence of Halothiobacillus neapolitanus c2.</title>
        <authorList>
            <consortium name="US DOE Joint Genome Institute"/>
            <person name="Lucas S."/>
            <person name="Copeland A."/>
            <person name="Lapidus A."/>
            <person name="Glavina del Rio T."/>
            <person name="Tice H."/>
            <person name="Bruce D."/>
            <person name="Goodwin L."/>
            <person name="Pitluck S."/>
            <person name="Davenport K."/>
            <person name="Brettin T."/>
            <person name="Detter J.C."/>
            <person name="Han C."/>
            <person name="Tapia R."/>
            <person name="Larimer F."/>
            <person name="Land M."/>
            <person name="Hauser L."/>
            <person name="Kyrpides N."/>
            <person name="Mikhailova N."/>
            <person name="Kerfeld C."/>
            <person name="Cannon G."/>
            <person name="Heinhort S."/>
        </authorList>
    </citation>
    <scope>NUCLEOTIDE SEQUENCE [LARGE SCALE GENOMIC DNA]</scope>
    <source>
        <strain evidence="2">ATCC 23641 / c2</strain>
    </source>
</reference>
<dbReference type="STRING" id="555778.Hneap_2355"/>
<sequence length="58" mass="6708">MDEQYRTMMQSWPGIFYDVNLLITCFAQTKTPAFAGVFYLSERIGINSRRIKPVHHAG</sequence>
<dbReference type="AlphaFoldDB" id="D0KX44"/>